<evidence type="ECO:0000313" key="9">
    <source>
        <dbReference type="Proteomes" id="UP000545761"/>
    </source>
</evidence>
<dbReference type="InterPro" id="IPR015879">
    <property type="entry name" value="Ring_hydroxy_dOase_asu_C_dom"/>
</dbReference>
<evidence type="ECO:0000313" key="8">
    <source>
        <dbReference type="EMBL" id="MBA2949405.1"/>
    </source>
</evidence>
<organism evidence="8 9">
    <name type="scientific">Streptomyces himalayensis subsp. himalayensis</name>
    <dbReference type="NCBI Taxonomy" id="2756131"/>
    <lineage>
        <taxon>Bacteria</taxon>
        <taxon>Bacillati</taxon>
        <taxon>Actinomycetota</taxon>
        <taxon>Actinomycetes</taxon>
        <taxon>Kitasatosporales</taxon>
        <taxon>Streptomycetaceae</taxon>
        <taxon>Streptomyces</taxon>
        <taxon>Streptomyces himalayensis</taxon>
    </lineage>
</organism>
<dbReference type="CDD" id="cd03469">
    <property type="entry name" value="Rieske_RO_Alpha_N"/>
    <property type="match status" value="1"/>
</dbReference>
<keyword evidence="8" id="KW-0223">Dioxygenase</keyword>
<name>A0A7W0DQJ4_9ACTN</name>
<dbReference type="PANTHER" id="PTHR43756:SF5">
    <property type="entry name" value="CHOLINE MONOOXYGENASE, CHLOROPLASTIC"/>
    <property type="match status" value="1"/>
</dbReference>
<evidence type="ECO:0000256" key="1">
    <source>
        <dbReference type="ARBA" id="ARBA00001962"/>
    </source>
</evidence>
<dbReference type="EMBL" id="JACEHE010000018">
    <property type="protein sequence ID" value="MBA2949405.1"/>
    <property type="molecule type" value="Genomic_DNA"/>
</dbReference>
<dbReference type="AlphaFoldDB" id="A0A7W0DQJ4"/>
<protein>
    <submittedName>
        <fullName evidence="8">Aromatic ring-hydroxylating dioxygenase subunit alpha</fullName>
    </submittedName>
</protein>
<dbReference type="Pfam" id="PF00848">
    <property type="entry name" value="Ring_hydroxyl_A"/>
    <property type="match status" value="1"/>
</dbReference>
<dbReference type="InterPro" id="IPR036922">
    <property type="entry name" value="Rieske_2Fe-2S_sf"/>
</dbReference>
<keyword evidence="6" id="KW-0411">Iron-sulfur</keyword>
<dbReference type="GO" id="GO:0051213">
    <property type="term" value="F:dioxygenase activity"/>
    <property type="evidence" value="ECO:0007669"/>
    <property type="project" value="UniProtKB-KW"/>
</dbReference>
<dbReference type="GO" id="GO:0051537">
    <property type="term" value="F:2 iron, 2 sulfur cluster binding"/>
    <property type="evidence" value="ECO:0007669"/>
    <property type="project" value="UniProtKB-KW"/>
</dbReference>
<dbReference type="InterPro" id="IPR017941">
    <property type="entry name" value="Rieske_2Fe-2S"/>
</dbReference>
<dbReference type="SUPFAM" id="SSF55961">
    <property type="entry name" value="Bet v1-like"/>
    <property type="match status" value="1"/>
</dbReference>
<feature type="domain" description="Rieske" evidence="7">
    <location>
        <begin position="46"/>
        <end position="156"/>
    </location>
</feature>
<accession>A0A7W0DQJ4</accession>
<keyword evidence="3" id="KW-0479">Metal-binding</keyword>
<dbReference type="GO" id="GO:0005506">
    <property type="term" value="F:iron ion binding"/>
    <property type="evidence" value="ECO:0007669"/>
    <property type="project" value="InterPro"/>
</dbReference>
<dbReference type="Gene3D" id="2.102.10.10">
    <property type="entry name" value="Rieske [2Fe-2S] iron-sulphur domain"/>
    <property type="match status" value="1"/>
</dbReference>
<dbReference type="Pfam" id="PF00355">
    <property type="entry name" value="Rieske"/>
    <property type="match status" value="1"/>
</dbReference>
<dbReference type="SUPFAM" id="SSF50022">
    <property type="entry name" value="ISP domain"/>
    <property type="match status" value="1"/>
</dbReference>
<comment type="cofactor">
    <cofactor evidence="1">
        <name>Fe cation</name>
        <dbReference type="ChEBI" id="CHEBI:24875"/>
    </cofactor>
</comment>
<evidence type="ECO:0000256" key="6">
    <source>
        <dbReference type="ARBA" id="ARBA00023014"/>
    </source>
</evidence>
<reference evidence="8 9" key="1">
    <citation type="submission" date="2020-07" db="EMBL/GenBank/DDBJ databases">
        <title>Streptomyces isolated from Indian soil.</title>
        <authorList>
            <person name="Mandal S."/>
            <person name="Maiti P.K."/>
        </authorList>
    </citation>
    <scope>NUCLEOTIDE SEQUENCE [LARGE SCALE GENOMIC DNA]</scope>
    <source>
        <strain evidence="8 9">PSKA28</strain>
    </source>
</reference>
<dbReference type="PRINTS" id="PR00090">
    <property type="entry name" value="RNGDIOXGNASE"/>
</dbReference>
<evidence type="ECO:0000256" key="3">
    <source>
        <dbReference type="ARBA" id="ARBA00022723"/>
    </source>
</evidence>
<evidence type="ECO:0000256" key="2">
    <source>
        <dbReference type="ARBA" id="ARBA00022714"/>
    </source>
</evidence>
<sequence length="403" mass="44295">MVNVREASGPLDGRPVGSSILPAFAYTDQKVFDTERQQIFESRWVWAGFTHSVAEPGSSRPVSVAGRPLLLVRDREGTLRVFHNICRHRGIVLSEQPSTRGRLRCPYHFWTFNLDGSLCGTPYWNRTKGSGPEPEVRDRLGLLPVPHSEWAGMVFVHLGEPTDSAEGLLAPLAERWAPYDLTSLHLAEERRYDVDANWKLVVENFLDFYHLPFVHPQVGPAATLLDIEDQVLSEAVIGGYYPRGASAKASGQTAAGGGGGTALPLLGEIPDGLRDRQDIFCVFPNALVFIEPDFYQVIALEPVAPDRTVEHMAVFVAAEAADAAYDTARKNLCDVLFEVNDQDLPVLRALQQGRHSPAADRNHLVPHWDQITARFQHLTADALAQGATANAPMASNAPAKEDP</sequence>
<dbReference type="Proteomes" id="UP000545761">
    <property type="component" value="Unassembled WGS sequence"/>
</dbReference>
<dbReference type="GO" id="GO:0016705">
    <property type="term" value="F:oxidoreductase activity, acting on paired donors, with incorporation or reduction of molecular oxygen"/>
    <property type="evidence" value="ECO:0007669"/>
    <property type="project" value="UniProtKB-ARBA"/>
</dbReference>
<proteinExistence type="predicted"/>
<comment type="caution">
    <text evidence="8">The sequence shown here is derived from an EMBL/GenBank/DDBJ whole genome shotgun (WGS) entry which is preliminary data.</text>
</comment>
<dbReference type="PROSITE" id="PS51296">
    <property type="entry name" value="RIESKE"/>
    <property type="match status" value="1"/>
</dbReference>
<dbReference type="InterPro" id="IPR001663">
    <property type="entry name" value="Rng_hydr_dOase-A"/>
</dbReference>
<evidence type="ECO:0000256" key="5">
    <source>
        <dbReference type="ARBA" id="ARBA00023004"/>
    </source>
</evidence>
<evidence type="ECO:0000256" key="4">
    <source>
        <dbReference type="ARBA" id="ARBA00023002"/>
    </source>
</evidence>
<dbReference type="Gene3D" id="3.90.380.10">
    <property type="entry name" value="Naphthalene 1,2-dioxygenase Alpha Subunit, Chain A, domain 1"/>
    <property type="match status" value="2"/>
</dbReference>
<evidence type="ECO:0000259" key="7">
    <source>
        <dbReference type="PROSITE" id="PS51296"/>
    </source>
</evidence>
<keyword evidence="5" id="KW-0408">Iron</keyword>
<dbReference type="CDD" id="cd00680">
    <property type="entry name" value="RHO_alpha_C"/>
    <property type="match status" value="1"/>
</dbReference>
<gene>
    <name evidence="8" type="ORF">H1D24_27150</name>
</gene>
<dbReference type="PANTHER" id="PTHR43756">
    <property type="entry name" value="CHOLINE MONOOXYGENASE, CHLOROPLASTIC"/>
    <property type="match status" value="1"/>
</dbReference>
<keyword evidence="2" id="KW-0001">2Fe-2S</keyword>
<keyword evidence="4" id="KW-0560">Oxidoreductase</keyword>
<dbReference type="GO" id="GO:0004497">
    <property type="term" value="F:monooxygenase activity"/>
    <property type="evidence" value="ECO:0007669"/>
    <property type="project" value="UniProtKB-ARBA"/>
</dbReference>